<dbReference type="Proteomes" id="UP000298017">
    <property type="component" value="Unassembled WGS sequence"/>
</dbReference>
<feature type="transmembrane region" description="Helical" evidence="1">
    <location>
        <begin position="94"/>
        <end position="116"/>
    </location>
</feature>
<comment type="caution">
    <text evidence="2">The sequence shown here is derived from an EMBL/GenBank/DDBJ whole genome shotgun (WGS) entry which is preliminary data.</text>
</comment>
<evidence type="ECO:0000313" key="2">
    <source>
        <dbReference type="EMBL" id="TFI02720.1"/>
    </source>
</evidence>
<evidence type="ECO:0000256" key="1">
    <source>
        <dbReference type="SAM" id="Phobius"/>
    </source>
</evidence>
<feature type="transmembrane region" description="Helical" evidence="1">
    <location>
        <begin position="62"/>
        <end position="82"/>
    </location>
</feature>
<keyword evidence="1" id="KW-0472">Membrane</keyword>
<gene>
    <name evidence="2" type="ORF">E4P33_03465</name>
</gene>
<organism evidence="2 3">
    <name type="scientific">Kocuria rhizophila</name>
    <dbReference type="NCBI Taxonomy" id="72000"/>
    <lineage>
        <taxon>Bacteria</taxon>
        <taxon>Bacillati</taxon>
        <taxon>Actinomycetota</taxon>
        <taxon>Actinomycetes</taxon>
        <taxon>Micrococcales</taxon>
        <taxon>Micrococcaceae</taxon>
        <taxon>Kocuria</taxon>
    </lineage>
</organism>
<keyword evidence="3" id="KW-1185">Reference proteome</keyword>
<keyword evidence="1" id="KW-0812">Transmembrane</keyword>
<accession>A0AAX2SCL7</accession>
<sequence>MHRSGERWPAYLATDLLLVIVFAGIGRTSHGESLSGILVTAWPFLVGALLGWLACRGTRHPAAVIPTGLSVWLCAEVGGMVLRTLTGQGTALPFVVVSLLTLAVLLIGYRLVLALLHHLRSR</sequence>
<name>A0AAX2SCL7_KOCRH</name>
<feature type="transmembrane region" description="Helical" evidence="1">
    <location>
        <begin position="36"/>
        <end position="55"/>
    </location>
</feature>
<evidence type="ECO:0000313" key="3">
    <source>
        <dbReference type="Proteomes" id="UP000298017"/>
    </source>
</evidence>
<dbReference type="AlphaFoldDB" id="A0AAX2SCL7"/>
<protein>
    <submittedName>
        <fullName evidence="2">DUF3054 domain-containing protein</fullName>
    </submittedName>
</protein>
<feature type="transmembrane region" description="Helical" evidence="1">
    <location>
        <begin position="12"/>
        <end position="30"/>
    </location>
</feature>
<reference evidence="2 3" key="1">
    <citation type="submission" date="2019-03" db="EMBL/GenBank/DDBJ databases">
        <title>Genome Sequencing and Assembly of Various Microbes Isolated from Alder Root Nodule.</title>
        <authorList>
            <person name="Swanson E."/>
            <person name="Sevigny J.L."/>
            <person name="Pesce C."/>
            <person name="Davis I."/>
            <person name="Kleiner V."/>
            <person name="Tisa L."/>
        </authorList>
    </citation>
    <scope>NUCLEOTIDE SEQUENCE [LARGE SCALE GENOMIC DNA]</scope>
    <source>
        <strain evidence="2 3">4R-31</strain>
    </source>
</reference>
<dbReference type="Pfam" id="PF11255">
    <property type="entry name" value="DUF3054"/>
    <property type="match status" value="1"/>
</dbReference>
<dbReference type="InterPro" id="IPR021414">
    <property type="entry name" value="DUF3054"/>
</dbReference>
<dbReference type="EMBL" id="SPNK01000002">
    <property type="protein sequence ID" value="TFI02720.1"/>
    <property type="molecule type" value="Genomic_DNA"/>
</dbReference>
<keyword evidence="1" id="KW-1133">Transmembrane helix</keyword>
<proteinExistence type="predicted"/>